<evidence type="ECO:0000256" key="3">
    <source>
        <dbReference type="ARBA" id="ARBA00022475"/>
    </source>
</evidence>
<evidence type="ECO:0000256" key="1">
    <source>
        <dbReference type="ARBA" id="ARBA00002523"/>
    </source>
</evidence>
<feature type="chain" id="PRO_5003394596" evidence="10">
    <location>
        <begin position="24"/>
        <end position="402"/>
    </location>
</feature>
<dbReference type="GO" id="GO:0098552">
    <property type="term" value="C:side of membrane"/>
    <property type="evidence" value="ECO:0007669"/>
    <property type="project" value="UniProtKB-KW"/>
</dbReference>
<evidence type="ECO:0000256" key="10">
    <source>
        <dbReference type="SAM" id="SignalP"/>
    </source>
</evidence>
<proteinExistence type="predicted"/>
<reference evidence="12 13" key="2">
    <citation type="journal article" date="2012" name="Proc. Natl. Acad. Sci. U.S.A.">
        <title>Antigenic diversity is generated by distinct evolutionary mechanisms in African trypanosome species.</title>
        <authorList>
            <person name="Jackson A.P."/>
            <person name="Berry A."/>
            <person name="Aslett M."/>
            <person name="Allison H.C."/>
            <person name="Burton P."/>
            <person name="Vavrova-Anderson J."/>
            <person name="Brown R."/>
            <person name="Browne H."/>
            <person name="Corton N."/>
            <person name="Hauser H."/>
            <person name="Gamble J."/>
            <person name="Gilderthorp R."/>
            <person name="Marcello L."/>
            <person name="McQuillan J."/>
            <person name="Otto T.D."/>
            <person name="Quail M.A."/>
            <person name="Sanders M.J."/>
            <person name="van Tonder A."/>
            <person name="Ginger M.L."/>
            <person name="Field M.C."/>
            <person name="Barry J.D."/>
            <person name="Hertz-Fowler C."/>
            <person name="Berriman M."/>
        </authorList>
    </citation>
    <scope>NUCLEOTIDE SEQUENCE [LARGE SCALE GENOMIC DNA]</scope>
    <source>
        <strain evidence="12 13">IL3000</strain>
    </source>
</reference>
<dbReference type="Proteomes" id="UP000000702">
    <property type="component" value="Unassembled WGS sequence"/>
</dbReference>
<evidence type="ECO:0000256" key="2">
    <source>
        <dbReference type="ARBA" id="ARBA00004609"/>
    </source>
</evidence>
<comment type="caution">
    <text evidence="12">The sequence shown here is derived from an EMBL/GenBank/DDBJ whole genome shotgun (WGS) entry which is preliminary data.</text>
</comment>
<evidence type="ECO:0000313" key="12">
    <source>
        <dbReference type="EMBL" id="CCD13156.1"/>
    </source>
</evidence>
<name>F9W7I9_TRYCI</name>
<dbReference type="EMBL" id="CAEQ01001041">
    <property type="protein sequence ID" value="CCD13156.1"/>
    <property type="molecule type" value="Genomic_DNA"/>
</dbReference>
<evidence type="ECO:0000256" key="9">
    <source>
        <dbReference type="SAM" id="MobiDB-lite"/>
    </source>
</evidence>
<dbReference type="VEuPathDB" id="TriTrypDB:TcIL3000_0_39350"/>
<feature type="signal peptide" evidence="10">
    <location>
        <begin position="1"/>
        <end position="23"/>
    </location>
</feature>
<dbReference type="GO" id="GO:0005886">
    <property type="term" value="C:plasma membrane"/>
    <property type="evidence" value="ECO:0007669"/>
    <property type="project" value="UniProtKB-SubCell"/>
</dbReference>
<evidence type="ECO:0000256" key="5">
    <source>
        <dbReference type="ARBA" id="ARBA00022729"/>
    </source>
</evidence>
<evidence type="ECO:0000313" key="13">
    <source>
        <dbReference type="Proteomes" id="UP000000702"/>
    </source>
</evidence>
<evidence type="ECO:0000256" key="6">
    <source>
        <dbReference type="ARBA" id="ARBA00023136"/>
    </source>
</evidence>
<comment type="function">
    <text evidence="1">VSG forms a coat on the surface of the parasite. The trypanosome evades the immune response of the host by expressing a series of antigenically distinct VSGs from an estimated 1000 VSG genes.</text>
</comment>
<feature type="region of interest" description="Disordered" evidence="9">
    <location>
        <begin position="356"/>
        <end position="389"/>
    </location>
</feature>
<evidence type="ECO:0000256" key="4">
    <source>
        <dbReference type="ARBA" id="ARBA00022622"/>
    </source>
</evidence>
<dbReference type="AlphaFoldDB" id="F9W7I9"/>
<keyword evidence="3" id="KW-1003">Cell membrane</keyword>
<keyword evidence="6" id="KW-0472">Membrane</keyword>
<accession>F9W7I9</accession>
<comment type="subcellular location">
    <subcellularLocation>
        <location evidence="2">Cell membrane</location>
        <topology evidence="2">Lipid-anchor</topology>
        <topology evidence="2">GPI-anchor</topology>
    </subcellularLocation>
</comment>
<keyword evidence="4" id="KW-0336">GPI-anchor</keyword>
<keyword evidence="7" id="KW-0325">Glycoprotein</keyword>
<keyword evidence="5 10" id="KW-0732">Signal</keyword>
<feature type="compositionally biased region" description="Polar residues" evidence="9">
    <location>
        <begin position="377"/>
        <end position="389"/>
    </location>
</feature>
<evidence type="ECO:0000259" key="11">
    <source>
        <dbReference type="Pfam" id="PF13206"/>
    </source>
</evidence>
<keyword evidence="13" id="KW-1185">Reference proteome</keyword>
<reference evidence="13" key="1">
    <citation type="submission" date="2011-07" db="EMBL/GenBank/DDBJ databases">
        <title>Divergent evolution of antigenic variation in African trypanosomes.</title>
        <authorList>
            <person name="Jackson A.P."/>
            <person name="Berry A."/>
            <person name="Allison H.C."/>
            <person name="Burton P."/>
            <person name="Anderson J."/>
            <person name="Aslett M."/>
            <person name="Brown R."/>
            <person name="Corton N."/>
            <person name="Harris D."/>
            <person name="Hauser H."/>
            <person name="Gamble J."/>
            <person name="Gilderthorp R."/>
            <person name="McQuillan J."/>
            <person name="Quail M.A."/>
            <person name="Sanders M."/>
            <person name="Van Tonder A."/>
            <person name="Ginger M.L."/>
            <person name="Donelson J.E."/>
            <person name="Field M.C."/>
            <person name="Barry J.D."/>
            <person name="Berriman M."/>
            <person name="Hertz-Fowler C."/>
        </authorList>
    </citation>
    <scope>NUCLEOTIDE SEQUENCE [LARGE SCALE GENOMIC DNA]</scope>
    <source>
        <strain evidence="13">IL3000</strain>
    </source>
</reference>
<gene>
    <name evidence="12" type="ORF">TCIL3000_0_39350</name>
</gene>
<evidence type="ECO:0000256" key="8">
    <source>
        <dbReference type="ARBA" id="ARBA00023288"/>
    </source>
</evidence>
<keyword evidence="8" id="KW-0449">Lipoprotein</keyword>
<dbReference type="InterPro" id="IPR025932">
    <property type="entry name" value="Trypano_VSG_B_N_dom"/>
</dbReference>
<dbReference type="Pfam" id="PF13206">
    <property type="entry name" value="VSG_B"/>
    <property type="match status" value="1"/>
</dbReference>
<protein>
    <submittedName>
        <fullName evidence="12">Variant surface glycoprotein</fullName>
    </submittedName>
</protein>
<evidence type="ECO:0000256" key="7">
    <source>
        <dbReference type="ARBA" id="ARBA00023180"/>
    </source>
</evidence>
<organism evidence="12 13">
    <name type="scientific">Trypanosoma congolense (strain IL3000)</name>
    <dbReference type="NCBI Taxonomy" id="1068625"/>
    <lineage>
        <taxon>Eukaryota</taxon>
        <taxon>Discoba</taxon>
        <taxon>Euglenozoa</taxon>
        <taxon>Kinetoplastea</taxon>
        <taxon>Metakinetoplastina</taxon>
        <taxon>Trypanosomatida</taxon>
        <taxon>Trypanosomatidae</taxon>
        <taxon>Trypanosoma</taxon>
        <taxon>Nannomonas</taxon>
    </lineage>
</organism>
<feature type="domain" description="Trypanosome variant surface glycoprotein B-type N-terminal" evidence="11">
    <location>
        <begin position="86"/>
        <end position="335"/>
    </location>
</feature>
<sequence>MGWLLNGLAVFIVTGILVKEWRAQADADVPVKADDNVEAFSLLCRIYNVAKHPPTKHVDTKDYQRIVEEIDTLSVLVSRYERVNTKTKEAKLAQQQLVGVSGEAHKILEEVKNVNPEGEAEKAKEAFNSVIFGEQGKEEDLCHGPLRGMESESRITTCGGNNPEKKGESSGKNLIVDFFCLCAQPNEDDEGVAKVCGVSVGTADCLGWGTKLYQTDEIWREVKKGCEAFGPQSTTSTQDGHSIYREFLDKIAVGGKVKVKNSDTVTKPGMLGTAVSDTGKTNFNCNGKKTVVTRDKVGSGSCVFYGVDKLENNTAWLKQFKTGLEIIDKLNNKTASWQSKLTTLINRARGIYEGAKKASQKEEEDIEEPKAAPLPNQAENETAESTTPSKLHRVLSWVLLLY</sequence>